<accession>A0A2S7VXA4</accession>
<evidence type="ECO:0000259" key="1">
    <source>
        <dbReference type="Pfam" id="PF09012"/>
    </source>
</evidence>
<evidence type="ECO:0000313" key="2">
    <source>
        <dbReference type="EMBL" id="PQJ66701.1"/>
    </source>
</evidence>
<evidence type="ECO:0000313" key="3">
    <source>
        <dbReference type="Proteomes" id="UP000238730"/>
    </source>
</evidence>
<dbReference type="AlphaFoldDB" id="A0A2S7VXA4"/>
<reference evidence="2 3" key="1">
    <citation type="submission" date="2016-12" db="EMBL/GenBank/DDBJ databases">
        <title>Diversity of luminous bacteria.</title>
        <authorList>
            <person name="Yoshizawa S."/>
            <person name="Kogure K."/>
        </authorList>
    </citation>
    <scope>NUCLEOTIDE SEQUENCE [LARGE SCALE GENOMIC DNA]</scope>
    <source>
        <strain evidence="2 3">LC1-200</strain>
    </source>
</reference>
<dbReference type="InterPro" id="IPR036390">
    <property type="entry name" value="WH_DNA-bd_sf"/>
</dbReference>
<organism evidence="2 3">
    <name type="scientific">Photobacterium angustum</name>
    <dbReference type="NCBI Taxonomy" id="661"/>
    <lineage>
        <taxon>Bacteria</taxon>
        <taxon>Pseudomonadati</taxon>
        <taxon>Pseudomonadota</taxon>
        <taxon>Gammaproteobacteria</taxon>
        <taxon>Vibrionales</taxon>
        <taxon>Vibrionaceae</taxon>
        <taxon>Photobacterium</taxon>
    </lineage>
</organism>
<name>A0A2S7VXA4_PHOAN</name>
<comment type="caution">
    <text evidence="2">The sequence shown here is derived from an EMBL/GenBank/DDBJ whole genome shotgun (WGS) entry which is preliminary data.</text>
</comment>
<feature type="domain" description="Transcriptional regulator HTH-type FeoC" evidence="1">
    <location>
        <begin position="4"/>
        <end position="73"/>
    </location>
</feature>
<proteinExistence type="predicted"/>
<dbReference type="InterPro" id="IPR015102">
    <property type="entry name" value="Tscrpt_reg_HTH_FeoC"/>
</dbReference>
<dbReference type="Gene3D" id="1.10.10.10">
    <property type="entry name" value="Winged helix-like DNA-binding domain superfamily/Winged helix DNA-binding domain"/>
    <property type="match status" value="1"/>
</dbReference>
<dbReference type="Proteomes" id="UP000238730">
    <property type="component" value="Unassembled WGS sequence"/>
</dbReference>
<sequence>MISLITVRNTVRDAKVISFSQLTKHLKCEPRWLSALLDELILRGKVEKCDSSPSLACGKHCQNCQTQTTDTVYKWCENKIAISLC</sequence>
<dbReference type="Pfam" id="PF09012">
    <property type="entry name" value="FeoC"/>
    <property type="match status" value="1"/>
</dbReference>
<protein>
    <recommendedName>
        <fullName evidence="1">Transcriptional regulator HTH-type FeoC domain-containing protein</fullName>
    </recommendedName>
</protein>
<gene>
    <name evidence="2" type="ORF">BTO08_04355</name>
</gene>
<dbReference type="RefSeq" id="WP_105060035.1">
    <property type="nucleotide sequence ID" value="NZ_MSCJ01000001.1"/>
</dbReference>
<dbReference type="EMBL" id="MSCJ01000001">
    <property type="protein sequence ID" value="PQJ66701.1"/>
    <property type="molecule type" value="Genomic_DNA"/>
</dbReference>
<dbReference type="OrthoDB" id="5819269at2"/>
<dbReference type="InterPro" id="IPR036388">
    <property type="entry name" value="WH-like_DNA-bd_sf"/>
</dbReference>
<dbReference type="SUPFAM" id="SSF46785">
    <property type="entry name" value="Winged helix' DNA-binding domain"/>
    <property type="match status" value="1"/>
</dbReference>